<dbReference type="PANTHER" id="PTHR21310:SF13">
    <property type="entry name" value="AMINOGLYCOSIDE PHOSPHOTRANSFERASE DOMAIN-CONTAINING PROTEIN"/>
    <property type="match status" value="1"/>
</dbReference>
<dbReference type="PANTHER" id="PTHR21310">
    <property type="entry name" value="AMINOGLYCOSIDE PHOSPHOTRANSFERASE-RELATED-RELATED"/>
    <property type="match status" value="1"/>
</dbReference>
<protein>
    <recommendedName>
        <fullName evidence="4">Aminoglycoside phosphotransferase domain-containing protein</fullName>
    </recommendedName>
</protein>
<name>A0A8H5F5B5_9AGAR</name>
<reference evidence="2 3" key="1">
    <citation type="journal article" date="2020" name="ISME J.">
        <title>Uncovering the hidden diversity of litter-decomposition mechanisms in mushroom-forming fungi.</title>
        <authorList>
            <person name="Floudas D."/>
            <person name="Bentzer J."/>
            <person name="Ahren D."/>
            <person name="Johansson T."/>
            <person name="Persson P."/>
            <person name="Tunlid A."/>
        </authorList>
    </citation>
    <scope>NUCLEOTIDE SEQUENCE [LARGE SCALE GENOMIC DNA]</scope>
    <source>
        <strain evidence="2 3">CBS 101986</strain>
    </source>
</reference>
<dbReference type="EMBL" id="JAACJJ010000016">
    <property type="protein sequence ID" value="KAF5324385.1"/>
    <property type="molecule type" value="Genomic_DNA"/>
</dbReference>
<dbReference type="InterPro" id="IPR051678">
    <property type="entry name" value="AGP_Transferase"/>
</dbReference>
<dbReference type="SUPFAM" id="SSF56112">
    <property type="entry name" value="Protein kinase-like (PK-like)"/>
    <property type="match status" value="1"/>
</dbReference>
<dbReference type="Gene3D" id="3.90.1200.10">
    <property type="match status" value="1"/>
</dbReference>
<proteinExistence type="predicted"/>
<feature type="region of interest" description="Disordered" evidence="1">
    <location>
        <begin position="386"/>
        <end position="432"/>
    </location>
</feature>
<feature type="compositionally biased region" description="Basic and acidic residues" evidence="1">
    <location>
        <begin position="386"/>
        <end position="404"/>
    </location>
</feature>
<dbReference type="Proteomes" id="UP000567179">
    <property type="component" value="Unassembled WGS sequence"/>
</dbReference>
<comment type="caution">
    <text evidence="2">The sequence shown here is derived from an EMBL/GenBank/DDBJ whole genome shotgun (WGS) entry which is preliminary data.</text>
</comment>
<dbReference type="AlphaFoldDB" id="A0A8H5F5B5"/>
<feature type="compositionally biased region" description="Acidic residues" evidence="1">
    <location>
        <begin position="416"/>
        <end position="432"/>
    </location>
</feature>
<evidence type="ECO:0000313" key="2">
    <source>
        <dbReference type="EMBL" id="KAF5324385.1"/>
    </source>
</evidence>
<feature type="region of interest" description="Disordered" evidence="1">
    <location>
        <begin position="632"/>
        <end position="675"/>
    </location>
</feature>
<evidence type="ECO:0000313" key="3">
    <source>
        <dbReference type="Proteomes" id="UP000567179"/>
    </source>
</evidence>
<gene>
    <name evidence="2" type="ORF">D9619_011377</name>
</gene>
<keyword evidence="3" id="KW-1185">Reference proteome</keyword>
<sequence length="753" mass="83736">MGVLTETCARGNGTSISIFDKHATGSGAQDRHSYGSTNNNTLGSYIQLSSPLEPAGSLDKHADTLKPPPHIGHSVMHRNGPTLFIQANEDNQRHNEELHKLPPLIWDWPTEHEDRKAEKKADAALHGATPFEVDRKLLKDVVREKMGVEVGRIKFLSAGTFHKAYLVTLADHVSLVARVARRFMPRLKTESEVATIHYLRQKTNVPVSTIYHYDSNPYNRLGGEFILMSKAPGIPLAQVYHGLPYNDLVKLLKNLALILIPLFARRFKTIGSLYFGLDPSLEAGSGVPTPKAAKDRYSAFPFSPTLDATPGIFGIRTPKPSSLSLPTLQSIPREFHVGPIISWPFFGSNRGELAHPTELNRGPWATTESYLESCVHREMDGVVRENEGKSAPHRLHLDPDEIKTSRHHRLSAVPGDESDDSDEWNLSESEEEWEGPGDVMYRDYRRMQRSTFLIAHLKQREDMVKKEMGRWQQLMQKLTAQLKPTQGPEQFGIDCHDLSLENVFVDETDHTRITCIIDWESTTVRPLWACAHVPAFLQSSPFLTKLFREVISQLPSDAAVAASVKLPYGSESLDDLCKEWLYYESAGTRLRMAHRCAEWDGWEEGLVDSILGPEEFEDEWFRPVGSCSEAGGGGAVDTNAVRSPGADSAGSARRANLRRGLSQAQLQPPLRGAPPMKLSSKLPMLAEQEKEQMLNTTGDICGGRGGELGRRLEAWLTVSGKANVDLREEEERADAAAGVWAENDGVTVNVEAR</sequence>
<organism evidence="2 3">
    <name type="scientific">Psilocybe cf. subviscida</name>
    <dbReference type="NCBI Taxonomy" id="2480587"/>
    <lineage>
        <taxon>Eukaryota</taxon>
        <taxon>Fungi</taxon>
        <taxon>Dikarya</taxon>
        <taxon>Basidiomycota</taxon>
        <taxon>Agaricomycotina</taxon>
        <taxon>Agaricomycetes</taxon>
        <taxon>Agaricomycetidae</taxon>
        <taxon>Agaricales</taxon>
        <taxon>Agaricineae</taxon>
        <taxon>Strophariaceae</taxon>
        <taxon>Psilocybe</taxon>
    </lineage>
</organism>
<evidence type="ECO:0000256" key="1">
    <source>
        <dbReference type="SAM" id="MobiDB-lite"/>
    </source>
</evidence>
<accession>A0A8H5F5B5</accession>
<dbReference type="InterPro" id="IPR011009">
    <property type="entry name" value="Kinase-like_dom_sf"/>
</dbReference>
<dbReference type="OrthoDB" id="10003767at2759"/>
<evidence type="ECO:0008006" key="4">
    <source>
        <dbReference type="Google" id="ProtNLM"/>
    </source>
</evidence>